<comment type="caution">
    <text evidence="3">The sequence shown here is derived from an EMBL/GenBank/DDBJ whole genome shotgun (WGS) entry which is preliminary data.</text>
</comment>
<evidence type="ECO:0000313" key="4">
    <source>
        <dbReference type="Proteomes" id="UP000309992"/>
    </source>
</evidence>
<evidence type="ECO:0000313" key="3">
    <source>
        <dbReference type="EMBL" id="TKG60492.1"/>
    </source>
</evidence>
<dbReference type="InterPro" id="IPR029052">
    <property type="entry name" value="Metallo-depent_PP-like"/>
</dbReference>
<dbReference type="InterPro" id="IPR006311">
    <property type="entry name" value="TAT_signal"/>
</dbReference>
<dbReference type="Pfam" id="PF16655">
    <property type="entry name" value="PhoD_N"/>
    <property type="match status" value="1"/>
</dbReference>
<dbReference type="Proteomes" id="UP000309992">
    <property type="component" value="Unassembled WGS sequence"/>
</dbReference>
<feature type="domain" description="Phospholipase D N-terminal" evidence="2">
    <location>
        <begin position="52"/>
        <end position="147"/>
    </location>
</feature>
<organism evidence="3 4">
    <name type="scientific">Prauserella endophytica</name>
    <dbReference type="NCBI Taxonomy" id="1592324"/>
    <lineage>
        <taxon>Bacteria</taxon>
        <taxon>Bacillati</taxon>
        <taxon>Actinomycetota</taxon>
        <taxon>Actinomycetes</taxon>
        <taxon>Pseudonocardiales</taxon>
        <taxon>Pseudonocardiaceae</taxon>
        <taxon>Prauserella</taxon>
        <taxon>Prauserella coralliicola group</taxon>
    </lineage>
</organism>
<dbReference type="InterPro" id="IPR052900">
    <property type="entry name" value="Phospholipid_Metab_Enz"/>
</dbReference>
<sequence>MSDRSSSHFSRRTLLGGVTGAAALGVTALGGSGLAAARASSSPPKVVDPFTLGVASGDPLPDGVVLWTRLAPDPLNGGGMPTRPVPVQWQVATDERFATIVREGTVLAHPESAHSVHIEVSGLQPRREYFYRFRAESELSPVGRTKTAPALGAPIDAVTFSFLSCQNFPAGYYTAYRNMVDEDLDLVIHLGDYIYEGPSQGTLGRGHLPEVEVRSLADYRIRHAQYKTDADLQAAHAAFPWLVTWDDHEVENNYADEESDPDTPPAQFLARRAVAYQAYYEHMPLRRSSMPTGPDMTLYRRISYGELVDFNVLDTRQYRSDQPRACAPETRDPSGYCAEALDEGRTMLGARQRQWLLDGLANSPARWKVLAQQVPFAPMDQDADLAERSFGGDKWDGYVADRQRILDLIAQRQVDNPVVITGDVHVNRVCNVPPNFTDFDAAPVATEFIGTSVTSGGDRTLNIRYDIDPNNPHLLFRDNHHGYVRCTLKHDQWVADYRVVDTVEAPTSPIHTLASFAVDSGKAGAHRT</sequence>
<accession>A0ABY2RU13</accession>
<dbReference type="CDD" id="cd07389">
    <property type="entry name" value="MPP_PhoD"/>
    <property type="match status" value="1"/>
</dbReference>
<evidence type="ECO:0000259" key="2">
    <source>
        <dbReference type="Pfam" id="PF16655"/>
    </source>
</evidence>
<evidence type="ECO:0000259" key="1">
    <source>
        <dbReference type="Pfam" id="PF09423"/>
    </source>
</evidence>
<feature type="domain" description="PhoD-like phosphatase metallophosphatase" evidence="1">
    <location>
        <begin position="160"/>
        <end position="497"/>
    </location>
</feature>
<dbReference type="Gene3D" id="3.60.21.70">
    <property type="entry name" value="PhoD-like phosphatase"/>
    <property type="match status" value="1"/>
</dbReference>
<gene>
    <name evidence="3" type="ORF">FCN18_35085</name>
</gene>
<dbReference type="InterPro" id="IPR018946">
    <property type="entry name" value="PhoD-like_MPP"/>
</dbReference>
<dbReference type="SUPFAM" id="SSF56300">
    <property type="entry name" value="Metallo-dependent phosphatases"/>
    <property type="match status" value="1"/>
</dbReference>
<dbReference type="Pfam" id="PF09423">
    <property type="entry name" value="PhoD"/>
    <property type="match status" value="1"/>
</dbReference>
<keyword evidence="4" id="KW-1185">Reference proteome</keyword>
<name>A0ABY2RU13_9PSEU</name>
<protein>
    <submittedName>
        <fullName evidence="3">Alkaline phosphatase</fullName>
    </submittedName>
</protein>
<dbReference type="InterPro" id="IPR032093">
    <property type="entry name" value="PhoD_N"/>
</dbReference>
<dbReference type="RefSeq" id="WP_137097227.1">
    <property type="nucleotide sequence ID" value="NZ_SWMS01000036.1"/>
</dbReference>
<dbReference type="PROSITE" id="PS51318">
    <property type="entry name" value="TAT"/>
    <property type="match status" value="1"/>
</dbReference>
<dbReference type="Gene3D" id="2.60.40.380">
    <property type="entry name" value="Purple acid phosphatase-like, N-terminal"/>
    <property type="match status" value="1"/>
</dbReference>
<proteinExistence type="predicted"/>
<dbReference type="PANTHER" id="PTHR43606">
    <property type="entry name" value="PHOSPHATASE, PUTATIVE (AFU_ORTHOLOGUE AFUA_6G08710)-RELATED"/>
    <property type="match status" value="1"/>
</dbReference>
<reference evidence="3 4" key="1">
    <citation type="journal article" date="2015" name="Antonie Van Leeuwenhoek">
        <title>Prauserella endophytica sp. nov., an endophytic actinobacterium isolated from Tamarix taklamakanensis.</title>
        <authorList>
            <person name="Liu J.M."/>
            <person name="Habden X."/>
            <person name="Guo L."/>
            <person name="Tuo L."/>
            <person name="Jiang Z.K."/>
            <person name="Liu S.W."/>
            <person name="Liu X.F."/>
            <person name="Chen L."/>
            <person name="Li R.F."/>
            <person name="Zhang Y.Q."/>
            <person name="Sun C.H."/>
        </authorList>
    </citation>
    <scope>NUCLEOTIDE SEQUENCE [LARGE SCALE GENOMIC DNA]</scope>
    <source>
        <strain evidence="3 4">CGMCC 4.7182</strain>
    </source>
</reference>
<dbReference type="InterPro" id="IPR038607">
    <property type="entry name" value="PhoD-like_sf"/>
</dbReference>
<dbReference type="PANTHER" id="PTHR43606:SF2">
    <property type="entry name" value="ALKALINE PHOSPHATASE FAMILY PROTEIN (AFU_ORTHOLOGUE AFUA_5G03860)"/>
    <property type="match status" value="1"/>
</dbReference>
<dbReference type="EMBL" id="SWMS01000036">
    <property type="protein sequence ID" value="TKG60492.1"/>
    <property type="molecule type" value="Genomic_DNA"/>
</dbReference>